<comment type="caution">
    <text evidence="1">The sequence shown here is derived from an EMBL/GenBank/DDBJ whole genome shotgun (WGS) entry which is preliminary data.</text>
</comment>
<dbReference type="SUPFAM" id="SSF109854">
    <property type="entry name" value="DinB/YfiT-like putative metalloenzymes"/>
    <property type="match status" value="1"/>
</dbReference>
<sequence length="180" mass="20397">MEHFSPFLSATIDVFEANKKMAERAIEQVSDDGLRTTLDEHTNSIAVIMKHVAGNLISRWTDFLTTDGEKSDRNRDGEFVDTFATREELLAYWERGWGVLFDSLNSLKPDDLEKTVYIRGDAHTVTLAIQRSLGHTCYHVGQIIQVARIQAGDEWNTLTIPRGQSEQFNKERWGAGKPGK</sequence>
<dbReference type="Gene3D" id="1.20.120.450">
    <property type="entry name" value="dinb family like domain"/>
    <property type="match status" value="1"/>
</dbReference>
<evidence type="ECO:0008006" key="3">
    <source>
        <dbReference type="Google" id="ProtNLM"/>
    </source>
</evidence>
<gene>
    <name evidence="1" type="ORF">DIT97_16570</name>
</gene>
<dbReference type="Pfam" id="PF07609">
    <property type="entry name" value="DUF1572"/>
    <property type="match status" value="1"/>
</dbReference>
<reference evidence="1 2" key="1">
    <citation type="journal article" date="2018" name="Nat. Biotechnol.">
        <title>A standardized bacterial taxonomy based on genome phylogeny substantially revises the tree of life.</title>
        <authorList>
            <person name="Parks D.H."/>
            <person name="Chuvochina M."/>
            <person name="Waite D.W."/>
            <person name="Rinke C."/>
            <person name="Skarshewski A."/>
            <person name="Chaumeil P.A."/>
            <person name="Hugenholtz P."/>
        </authorList>
    </citation>
    <scope>NUCLEOTIDE SEQUENCE [LARGE SCALE GENOMIC DNA]</scope>
    <source>
        <strain evidence="1">UBA9375</strain>
    </source>
</reference>
<dbReference type="InterPro" id="IPR034660">
    <property type="entry name" value="DinB/YfiT-like"/>
</dbReference>
<dbReference type="AlphaFoldDB" id="A0A3D3R723"/>
<dbReference type="Proteomes" id="UP000263642">
    <property type="component" value="Unassembled WGS sequence"/>
</dbReference>
<evidence type="ECO:0000313" key="1">
    <source>
        <dbReference type="EMBL" id="HCO24559.1"/>
    </source>
</evidence>
<protein>
    <recommendedName>
        <fullName evidence="3">DUF1572 domain-containing protein</fullName>
    </recommendedName>
</protein>
<name>A0A3D3R723_9PLAN</name>
<proteinExistence type="predicted"/>
<dbReference type="EMBL" id="DQAY01000102">
    <property type="protein sequence ID" value="HCO24559.1"/>
    <property type="molecule type" value="Genomic_DNA"/>
</dbReference>
<organism evidence="1 2">
    <name type="scientific">Gimesia maris</name>
    <dbReference type="NCBI Taxonomy" id="122"/>
    <lineage>
        <taxon>Bacteria</taxon>
        <taxon>Pseudomonadati</taxon>
        <taxon>Planctomycetota</taxon>
        <taxon>Planctomycetia</taxon>
        <taxon>Planctomycetales</taxon>
        <taxon>Planctomycetaceae</taxon>
        <taxon>Gimesia</taxon>
    </lineage>
</organism>
<dbReference type="InterPro" id="IPR011466">
    <property type="entry name" value="DUF1572"/>
</dbReference>
<accession>A0A3D3R723</accession>
<evidence type="ECO:0000313" key="2">
    <source>
        <dbReference type="Proteomes" id="UP000263642"/>
    </source>
</evidence>